<sequence length="182" mass="20134">MSSRRSWGLCRRLRVDVTSGGGANLVLLSVPPPLVAGVRCRVGNQGRLPWPSAAGGCAAPAVVRRSSSSLPWNALRSSPPRPSVAVQPPRPFATLRRVCLGHLPPLAVQPPPPFKDIFQKYLDWEAEDCLEKEKERVYQYLHSSEENLLGVLLSELMLVYATQLYENEHPGLHALLRDEKVP</sequence>
<accession>A0AAP0EX86</accession>
<evidence type="ECO:0000313" key="2">
    <source>
        <dbReference type="Proteomes" id="UP001419268"/>
    </source>
</evidence>
<dbReference type="EMBL" id="JBBNAG010000010">
    <property type="protein sequence ID" value="KAK9101376.1"/>
    <property type="molecule type" value="Genomic_DNA"/>
</dbReference>
<evidence type="ECO:0000313" key="1">
    <source>
        <dbReference type="EMBL" id="KAK9101376.1"/>
    </source>
</evidence>
<dbReference type="Gene3D" id="1.20.1310.10">
    <property type="entry name" value="Cullin Repeats"/>
    <property type="match status" value="1"/>
</dbReference>
<proteinExistence type="predicted"/>
<dbReference type="AlphaFoldDB" id="A0AAP0EX86"/>
<protein>
    <submittedName>
        <fullName evidence="1">Uncharacterized protein</fullName>
    </submittedName>
</protein>
<dbReference type="Proteomes" id="UP001419268">
    <property type="component" value="Unassembled WGS sequence"/>
</dbReference>
<organism evidence="1 2">
    <name type="scientific">Stephania cephalantha</name>
    <dbReference type="NCBI Taxonomy" id="152367"/>
    <lineage>
        <taxon>Eukaryota</taxon>
        <taxon>Viridiplantae</taxon>
        <taxon>Streptophyta</taxon>
        <taxon>Embryophyta</taxon>
        <taxon>Tracheophyta</taxon>
        <taxon>Spermatophyta</taxon>
        <taxon>Magnoliopsida</taxon>
        <taxon>Ranunculales</taxon>
        <taxon>Menispermaceae</taxon>
        <taxon>Menispermoideae</taxon>
        <taxon>Cissampelideae</taxon>
        <taxon>Stephania</taxon>
    </lineage>
</organism>
<reference evidence="1 2" key="1">
    <citation type="submission" date="2024-01" db="EMBL/GenBank/DDBJ databases">
        <title>Genome assemblies of Stephania.</title>
        <authorList>
            <person name="Yang L."/>
        </authorList>
    </citation>
    <scope>NUCLEOTIDE SEQUENCE [LARGE SCALE GENOMIC DNA]</scope>
    <source>
        <strain evidence="1">JXDWG</strain>
        <tissue evidence="1">Leaf</tissue>
    </source>
</reference>
<keyword evidence="2" id="KW-1185">Reference proteome</keyword>
<gene>
    <name evidence="1" type="ORF">Scep_024806</name>
</gene>
<name>A0AAP0EX86_9MAGN</name>
<comment type="caution">
    <text evidence="1">The sequence shown here is derived from an EMBL/GenBank/DDBJ whole genome shotgun (WGS) entry which is preliminary data.</text>
</comment>